<dbReference type="EMBL" id="JAAONZ010000014">
    <property type="protein sequence ID" value="NHO67103.1"/>
    <property type="molecule type" value="Genomic_DNA"/>
</dbReference>
<dbReference type="RefSeq" id="WP_167189166.1">
    <property type="nucleotide sequence ID" value="NZ_JAAONZ010000014.1"/>
</dbReference>
<feature type="chain" id="PRO_5038498748" evidence="1">
    <location>
        <begin position="22"/>
        <end position="94"/>
    </location>
</feature>
<reference evidence="2" key="1">
    <citation type="submission" date="2020-03" db="EMBL/GenBank/DDBJ databases">
        <authorList>
            <person name="Guo F."/>
        </authorList>
    </citation>
    <scope>NUCLEOTIDE SEQUENCE</scope>
    <source>
        <strain evidence="2">JCM 30134</strain>
    </source>
</reference>
<evidence type="ECO:0000313" key="3">
    <source>
        <dbReference type="Proteomes" id="UP000787472"/>
    </source>
</evidence>
<evidence type="ECO:0000313" key="2">
    <source>
        <dbReference type="EMBL" id="NHO67103.1"/>
    </source>
</evidence>
<name>A0A9E5MMR7_9GAMM</name>
<protein>
    <submittedName>
        <fullName evidence="2">Uncharacterized protein</fullName>
    </submittedName>
</protein>
<accession>A0A9E5MMR7</accession>
<dbReference type="Proteomes" id="UP000787472">
    <property type="component" value="Unassembled WGS sequence"/>
</dbReference>
<proteinExistence type="predicted"/>
<organism evidence="2 3">
    <name type="scientific">Pseudomaricurvus hydrocarbonicus</name>
    <dbReference type="NCBI Taxonomy" id="1470433"/>
    <lineage>
        <taxon>Bacteria</taxon>
        <taxon>Pseudomonadati</taxon>
        <taxon>Pseudomonadota</taxon>
        <taxon>Gammaproteobacteria</taxon>
        <taxon>Cellvibrionales</taxon>
        <taxon>Cellvibrionaceae</taxon>
        <taxon>Pseudomaricurvus</taxon>
    </lineage>
</organism>
<evidence type="ECO:0000256" key="1">
    <source>
        <dbReference type="SAM" id="SignalP"/>
    </source>
</evidence>
<sequence length="94" mass="10157">MRHILKAFAFAFSLMSVAVFAADYSTADTDIGTLLDDPAAAAILEKHMPGFTTNDQVSMTRALTLVSLQSFAPDMVTAEVLEKIDSELSELSDQ</sequence>
<gene>
    <name evidence="2" type="ORF">G8770_16265</name>
</gene>
<keyword evidence="3" id="KW-1185">Reference proteome</keyword>
<feature type="signal peptide" evidence="1">
    <location>
        <begin position="1"/>
        <end position="21"/>
    </location>
</feature>
<dbReference type="AlphaFoldDB" id="A0A9E5MMR7"/>
<comment type="caution">
    <text evidence="2">The sequence shown here is derived from an EMBL/GenBank/DDBJ whole genome shotgun (WGS) entry which is preliminary data.</text>
</comment>
<keyword evidence="1" id="KW-0732">Signal</keyword>